<reference evidence="2" key="1">
    <citation type="submission" date="2020-08" db="EMBL/GenBank/DDBJ databases">
        <title>Multicomponent nature underlies the extraordinary mechanical properties of spider dragline silk.</title>
        <authorList>
            <person name="Kono N."/>
            <person name="Nakamura H."/>
            <person name="Mori M."/>
            <person name="Yoshida Y."/>
            <person name="Ohtoshi R."/>
            <person name="Malay A.D."/>
            <person name="Moran D.A.P."/>
            <person name="Tomita M."/>
            <person name="Numata K."/>
            <person name="Arakawa K."/>
        </authorList>
    </citation>
    <scope>NUCLEOTIDE SEQUENCE</scope>
</reference>
<protein>
    <submittedName>
        <fullName evidence="2">Uncharacterized protein</fullName>
    </submittedName>
</protein>
<gene>
    <name evidence="2" type="ORF">TNIN_155691</name>
</gene>
<feature type="region of interest" description="Disordered" evidence="1">
    <location>
        <begin position="1"/>
        <end position="33"/>
    </location>
</feature>
<comment type="caution">
    <text evidence="2">The sequence shown here is derived from an EMBL/GenBank/DDBJ whole genome shotgun (WGS) entry which is preliminary data.</text>
</comment>
<keyword evidence="3" id="KW-1185">Reference proteome</keyword>
<name>A0A8X6YVT1_9ARAC</name>
<evidence type="ECO:0000313" key="2">
    <source>
        <dbReference type="EMBL" id="GFY77956.1"/>
    </source>
</evidence>
<sequence length="122" mass="13449">MGAMRLPFGYTTVKPSSSSNRSGNATAGGRSRWAALPPRPVYQAFPLFLSSVDDSPSFHRKQRSLRYGKGRVLFGERAPEHVFFDGVSFLGEAGWRFTFFRFGCEAGAGTAGTRFNRLISSM</sequence>
<dbReference type="AlphaFoldDB" id="A0A8X6YVT1"/>
<evidence type="ECO:0000256" key="1">
    <source>
        <dbReference type="SAM" id="MobiDB-lite"/>
    </source>
</evidence>
<accession>A0A8X6YVT1</accession>
<proteinExistence type="predicted"/>
<organism evidence="2 3">
    <name type="scientific">Trichonephila inaurata madagascariensis</name>
    <dbReference type="NCBI Taxonomy" id="2747483"/>
    <lineage>
        <taxon>Eukaryota</taxon>
        <taxon>Metazoa</taxon>
        <taxon>Ecdysozoa</taxon>
        <taxon>Arthropoda</taxon>
        <taxon>Chelicerata</taxon>
        <taxon>Arachnida</taxon>
        <taxon>Araneae</taxon>
        <taxon>Araneomorphae</taxon>
        <taxon>Entelegynae</taxon>
        <taxon>Araneoidea</taxon>
        <taxon>Nephilidae</taxon>
        <taxon>Trichonephila</taxon>
        <taxon>Trichonephila inaurata</taxon>
    </lineage>
</organism>
<dbReference type="Proteomes" id="UP000886998">
    <property type="component" value="Unassembled WGS sequence"/>
</dbReference>
<dbReference type="EMBL" id="BMAV01022739">
    <property type="protein sequence ID" value="GFY77956.1"/>
    <property type="molecule type" value="Genomic_DNA"/>
</dbReference>
<evidence type="ECO:0000313" key="3">
    <source>
        <dbReference type="Proteomes" id="UP000886998"/>
    </source>
</evidence>
<feature type="compositionally biased region" description="Polar residues" evidence="1">
    <location>
        <begin position="13"/>
        <end position="25"/>
    </location>
</feature>